<evidence type="ECO:0000256" key="2">
    <source>
        <dbReference type="ARBA" id="ARBA00022448"/>
    </source>
</evidence>
<protein>
    <submittedName>
        <fullName evidence="9">MFS transporter</fullName>
    </submittedName>
</protein>
<dbReference type="Gene3D" id="1.20.1250.20">
    <property type="entry name" value="MFS general substrate transporter like domains"/>
    <property type="match status" value="1"/>
</dbReference>
<dbReference type="GO" id="GO:0022857">
    <property type="term" value="F:transmembrane transporter activity"/>
    <property type="evidence" value="ECO:0007669"/>
    <property type="project" value="InterPro"/>
</dbReference>
<dbReference type="PRINTS" id="PR01036">
    <property type="entry name" value="TCRTETB"/>
</dbReference>
<evidence type="ECO:0000256" key="5">
    <source>
        <dbReference type="ARBA" id="ARBA00022989"/>
    </source>
</evidence>
<organism evidence="9 10">
    <name type="scientific">Actinocatenispora sera</name>
    <dbReference type="NCBI Taxonomy" id="390989"/>
    <lineage>
        <taxon>Bacteria</taxon>
        <taxon>Bacillati</taxon>
        <taxon>Actinomycetota</taxon>
        <taxon>Actinomycetes</taxon>
        <taxon>Micromonosporales</taxon>
        <taxon>Micromonosporaceae</taxon>
        <taxon>Actinocatenispora</taxon>
    </lineage>
</organism>
<accession>A0A810KVJ8</accession>
<evidence type="ECO:0000256" key="6">
    <source>
        <dbReference type="ARBA" id="ARBA00023136"/>
    </source>
</evidence>
<keyword evidence="5 7" id="KW-1133">Transmembrane helix</keyword>
<feature type="transmembrane region" description="Helical" evidence="7">
    <location>
        <begin position="48"/>
        <end position="68"/>
    </location>
</feature>
<dbReference type="InterPro" id="IPR011701">
    <property type="entry name" value="MFS"/>
</dbReference>
<dbReference type="GO" id="GO:0005886">
    <property type="term" value="C:plasma membrane"/>
    <property type="evidence" value="ECO:0007669"/>
    <property type="project" value="UniProtKB-SubCell"/>
</dbReference>
<dbReference type="EMBL" id="AP023354">
    <property type="protein sequence ID" value="BCJ27230.1"/>
    <property type="molecule type" value="Genomic_DNA"/>
</dbReference>
<evidence type="ECO:0000313" key="10">
    <source>
        <dbReference type="Proteomes" id="UP000680750"/>
    </source>
</evidence>
<evidence type="ECO:0000313" key="9">
    <source>
        <dbReference type="EMBL" id="BCJ27230.1"/>
    </source>
</evidence>
<keyword evidence="2" id="KW-0813">Transport</keyword>
<feature type="transmembrane region" description="Helical" evidence="7">
    <location>
        <begin position="227"/>
        <end position="247"/>
    </location>
</feature>
<dbReference type="PANTHER" id="PTHR42718:SF46">
    <property type="entry name" value="BLR6921 PROTEIN"/>
    <property type="match status" value="1"/>
</dbReference>
<feature type="transmembrane region" description="Helical" evidence="7">
    <location>
        <begin position="268"/>
        <end position="292"/>
    </location>
</feature>
<dbReference type="InterPro" id="IPR020846">
    <property type="entry name" value="MFS_dom"/>
</dbReference>
<dbReference type="PANTHER" id="PTHR42718">
    <property type="entry name" value="MAJOR FACILITATOR SUPERFAMILY MULTIDRUG TRANSPORTER MFSC"/>
    <property type="match status" value="1"/>
</dbReference>
<feature type="domain" description="Major facilitator superfamily (MFS) profile" evidence="8">
    <location>
        <begin position="14"/>
        <end position="466"/>
    </location>
</feature>
<dbReference type="PROSITE" id="PS50850">
    <property type="entry name" value="MFS"/>
    <property type="match status" value="1"/>
</dbReference>
<evidence type="ECO:0000256" key="7">
    <source>
        <dbReference type="SAM" id="Phobius"/>
    </source>
</evidence>
<feature type="transmembrane region" description="Helical" evidence="7">
    <location>
        <begin position="360"/>
        <end position="384"/>
    </location>
</feature>
<dbReference type="SUPFAM" id="SSF103473">
    <property type="entry name" value="MFS general substrate transporter"/>
    <property type="match status" value="1"/>
</dbReference>
<feature type="transmembrane region" description="Helical" evidence="7">
    <location>
        <begin position="12"/>
        <end position="36"/>
    </location>
</feature>
<keyword evidence="3" id="KW-1003">Cell membrane</keyword>
<feature type="transmembrane region" description="Helical" evidence="7">
    <location>
        <begin position="442"/>
        <end position="462"/>
    </location>
</feature>
<feature type="transmembrane region" description="Helical" evidence="7">
    <location>
        <begin position="334"/>
        <end position="354"/>
    </location>
</feature>
<feature type="transmembrane region" description="Helical" evidence="7">
    <location>
        <begin position="405"/>
        <end position="422"/>
    </location>
</feature>
<feature type="transmembrane region" description="Helical" evidence="7">
    <location>
        <begin position="304"/>
        <end position="327"/>
    </location>
</feature>
<comment type="subcellular location">
    <subcellularLocation>
        <location evidence="1">Cell membrane</location>
        <topology evidence="1">Multi-pass membrane protein</topology>
    </subcellularLocation>
</comment>
<dbReference type="CDD" id="cd17321">
    <property type="entry name" value="MFS_MMR_MDR_like"/>
    <property type="match status" value="1"/>
</dbReference>
<feature type="transmembrane region" description="Helical" evidence="7">
    <location>
        <begin position="167"/>
        <end position="189"/>
    </location>
</feature>
<dbReference type="InterPro" id="IPR036259">
    <property type="entry name" value="MFS_trans_sf"/>
</dbReference>
<evidence type="ECO:0000256" key="1">
    <source>
        <dbReference type="ARBA" id="ARBA00004651"/>
    </source>
</evidence>
<feature type="transmembrane region" description="Helical" evidence="7">
    <location>
        <begin position="201"/>
        <end position="221"/>
    </location>
</feature>
<dbReference type="AlphaFoldDB" id="A0A810KVJ8"/>
<sequence>MSTSPSTSRGRLLALVVLCAGQLMVILDGTIVNVALPTISGALDFAPANLAWVMNAYLIGFGGLLPLAGRLGDLIGRKQVFVTGLVAFVAASALCAAAVNQVMLIAARFVQGAGGALASAMVLGMLVTLYEQPRERARAIGAFTFVGSGGASIGIIAGGVLTQTVGWHWIFLVNVPIGLAAAVLAARVLPAERGLGLRAGADAAGAVLVTAGLMLGVYTIVRSTEQPWPYTLGTGAAAVVLLAGFVLRQARAATPLLPLRVFAVRSVAGGNATLLLAIAGMFGFQFLIALYLREVLGYDPLHTGLALLPTSLTIAVVSLGVSARLIARFGPVRVLAAGLATIAVGFAILTRLPSQDGYPMLLPALLVLGAGFATAMPALTGLAMSGADPSDSGVVSGLFNTVQQVAGALGLAILSTVAAAHTRQLVAAGAGAAAAQTGGYRVAFVVAGGFVLVALALAVTVLRRTGGAPRPVPVDRAEPVRTGRS</sequence>
<keyword evidence="6 7" id="KW-0472">Membrane</keyword>
<evidence type="ECO:0000256" key="3">
    <source>
        <dbReference type="ARBA" id="ARBA00022475"/>
    </source>
</evidence>
<proteinExistence type="predicted"/>
<dbReference type="RefSeq" id="WP_030445459.1">
    <property type="nucleotide sequence ID" value="NZ_AP023354.1"/>
</dbReference>
<evidence type="ECO:0000259" key="8">
    <source>
        <dbReference type="PROSITE" id="PS50850"/>
    </source>
</evidence>
<dbReference type="KEGG" id="aser:Asera_13380"/>
<feature type="transmembrane region" description="Helical" evidence="7">
    <location>
        <begin position="80"/>
        <end position="99"/>
    </location>
</feature>
<dbReference type="Pfam" id="PF07690">
    <property type="entry name" value="MFS_1"/>
    <property type="match status" value="1"/>
</dbReference>
<gene>
    <name evidence="9" type="ORF">Asera_13380</name>
</gene>
<dbReference type="Gene3D" id="1.20.1720.10">
    <property type="entry name" value="Multidrug resistance protein D"/>
    <property type="match status" value="1"/>
</dbReference>
<keyword evidence="10" id="KW-1185">Reference proteome</keyword>
<reference evidence="9" key="1">
    <citation type="submission" date="2020-08" db="EMBL/GenBank/DDBJ databases">
        <title>Whole genome shotgun sequence of Actinocatenispora sera NBRC 101916.</title>
        <authorList>
            <person name="Komaki H."/>
            <person name="Tamura T."/>
        </authorList>
    </citation>
    <scope>NUCLEOTIDE SEQUENCE</scope>
    <source>
        <strain evidence="9">NBRC 101916</strain>
    </source>
</reference>
<keyword evidence="4 7" id="KW-0812">Transmembrane</keyword>
<evidence type="ECO:0000256" key="4">
    <source>
        <dbReference type="ARBA" id="ARBA00022692"/>
    </source>
</evidence>
<feature type="transmembrane region" description="Helical" evidence="7">
    <location>
        <begin position="139"/>
        <end position="161"/>
    </location>
</feature>
<feature type="transmembrane region" description="Helical" evidence="7">
    <location>
        <begin position="105"/>
        <end position="127"/>
    </location>
</feature>
<name>A0A810KVJ8_9ACTN</name>
<dbReference type="Proteomes" id="UP000680750">
    <property type="component" value="Chromosome"/>
</dbReference>